<reference evidence="8" key="1">
    <citation type="submission" date="2018-12" db="EMBL/GenBank/DDBJ databases">
        <title>Tengunoibacter tsumagoiensis gen. nov., sp. nov., Dictyobacter kobayashii sp. nov., D. alpinus sp. nov., and D. joshuensis sp. nov. and description of Dictyobacteraceae fam. nov. within the order Ktedonobacterales isolated from Tengu-no-mugimeshi.</title>
        <authorList>
            <person name="Wang C.M."/>
            <person name="Zheng Y."/>
            <person name="Sakai Y."/>
            <person name="Toyoda A."/>
            <person name="Minakuchi Y."/>
            <person name="Abe K."/>
            <person name="Yokota A."/>
            <person name="Yabe S."/>
        </authorList>
    </citation>
    <scope>NUCLEOTIDE SEQUENCE [LARGE SCALE GENOMIC DNA]</scope>
    <source>
        <strain evidence="8">Uno11</strain>
    </source>
</reference>
<evidence type="ECO:0000256" key="1">
    <source>
        <dbReference type="ARBA" id="ARBA00022527"/>
    </source>
</evidence>
<dbReference type="GO" id="GO:0005524">
    <property type="term" value="F:ATP binding"/>
    <property type="evidence" value="ECO:0007669"/>
    <property type="project" value="UniProtKB-KW"/>
</dbReference>
<dbReference type="InterPro" id="IPR030616">
    <property type="entry name" value="Aur-like"/>
</dbReference>
<dbReference type="Gene3D" id="1.10.510.10">
    <property type="entry name" value="Transferase(Phosphotransferase) domain 1"/>
    <property type="match status" value="1"/>
</dbReference>
<dbReference type="InterPro" id="IPR000719">
    <property type="entry name" value="Prot_kinase_dom"/>
</dbReference>
<evidence type="ECO:0000259" key="6">
    <source>
        <dbReference type="PROSITE" id="PS50011"/>
    </source>
</evidence>
<keyword evidence="1" id="KW-0723">Serine/threonine-protein kinase</keyword>
<organism evidence="7 8">
    <name type="scientific">Dictyobacter kobayashii</name>
    <dbReference type="NCBI Taxonomy" id="2014872"/>
    <lineage>
        <taxon>Bacteria</taxon>
        <taxon>Bacillati</taxon>
        <taxon>Chloroflexota</taxon>
        <taxon>Ktedonobacteria</taxon>
        <taxon>Ktedonobacterales</taxon>
        <taxon>Dictyobacteraceae</taxon>
        <taxon>Dictyobacter</taxon>
    </lineage>
</organism>
<keyword evidence="3" id="KW-0547">Nucleotide-binding</keyword>
<dbReference type="GO" id="GO:0004674">
    <property type="term" value="F:protein serine/threonine kinase activity"/>
    <property type="evidence" value="ECO:0007669"/>
    <property type="project" value="UniProtKB-KW"/>
</dbReference>
<dbReference type="InterPro" id="IPR011009">
    <property type="entry name" value="Kinase-like_dom_sf"/>
</dbReference>
<evidence type="ECO:0000256" key="3">
    <source>
        <dbReference type="ARBA" id="ARBA00022741"/>
    </source>
</evidence>
<protein>
    <recommendedName>
        <fullName evidence="6">Protein kinase domain-containing protein</fullName>
    </recommendedName>
</protein>
<dbReference type="PROSITE" id="PS00108">
    <property type="entry name" value="PROTEIN_KINASE_ST"/>
    <property type="match status" value="1"/>
</dbReference>
<dbReference type="SUPFAM" id="SSF56112">
    <property type="entry name" value="Protein kinase-like (PK-like)"/>
    <property type="match status" value="1"/>
</dbReference>
<dbReference type="OrthoDB" id="6111975at2"/>
<dbReference type="AlphaFoldDB" id="A0A402ARK8"/>
<evidence type="ECO:0000313" key="7">
    <source>
        <dbReference type="EMBL" id="GCE21735.1"/>
    </source>
</evidence>
<dbReference type="Proteomes" id="UP000287188">
    <property type="component" value="Unassembled WGS sequence"/>
</dbReference>
<gene>
    <name evidence="7" type="ORF">KDK_55350</name>
</gene>
<evidence type="ECO:0000313" key="8">
    <source>
        <dbReference type="Proteomes" id="UP000287188"/>
    </source>
</evidence>
<sequence length="71" mass="8069">MPYIVMEYAQNGDLHKRLRPGVPFAFAQTLVVFEQLCQAVSYAHSQGVIHRDLKPLNILFRALPGGVSRRF</sequence>
<feature type="domain" description="Protein kinase" evidence="6">
    <location>
        <begin position="1"/>
        <end position="71"/>
    </location>
</feature>
<proteinExistence type="predicted"/>
<keyword evidence="5" id="KW-0067">ATP-binding</keyword>
<dbReference type="InterPro" id="IPR008271">
    <property type="entry name" value="Ser/Thr_kinase_AS"/>
</dbReference>
<dbReference type="Pfam" id="PF00069">
    <property type="entry name" value="Pkinase"/>
    <property type="match status" value="1"/>
</dbReference>
<keyword evidence="4" id="KW-0418">Kinase</keyword>
<keyword evidence="2" id="KW-0808">Transferase</keyword>
<keyword evidence="8" id="KW-1185">Reference proteome</keyword>
<accession>A0A402ARK8</accession>
<name>A0A402ARK8_9CHLR</name>
<dbReference type="PROSITE" id="PS50011">
    <property type="entry name" value="PROTEIN_KINASE_DOM"/>
    <property type="match status" value="1"/>
</dbReference>
<comment type="caution">
    <text evidence="7">The sequence shown here is derived from an EMBL/GenBank/DDBJ whole genome shotgun (WGS) entry which is preliminary data.</text>
</comment>
<dbReference type="EMBL" id="BIFS01000001">
    <property type="protein sequence ID" value="GCE21735.1"/>
    <property type="molecule type" value="Genomic_DNA"/>
</dbReference>
<evidence type="ECO:0000256" key="5">
    <source>
        <dbReference type="ARBA" id="ARBA00022840"/>
    </source>
</evidence>
<evidence type="ECO:0000256" key="2">
    <source>
        <dbReference type="ARBA" id="ARBA00022679"/>
    </source>
</evidence>
<dbReference type="PANTHER" id="PTHR24350">
    <property type="entry name" value="SERINE/THREONINE-PROTEIN KINASE IAL-RELATED"/>
    <property type="match status" value="1"/>
</dbReference>
<evidence type="ECO:0000256" key="4">
    <source>
        <dbReference type="ARBA" id="ARBA00022777"/>
    </source>
</evidence>